<dbReference type="PANTHER" id="PTHR10151">
    <property type="entry name" value="ECTONUCLEOTIDE PYROPHOSPHATASE/PHOSPHODIESTERASE"/>
    <property type="match status" value="1"/>
</dbReference>
<keyword evidence="2" id="KW-1185">Reference proteome</keyword>
<dbReference type="Gene3D" id="3.40.720.10">
    <property type="entry name" value="Alkaline Phosphatase, subunit A"/>
    <property type="match status" value="1"/>
</dbReference>
<protein>
    <submittedName>
        <fullName evidence="1">Alkaline phosphatase family protein</fullName>
    </submittedName>
</protein>
<name>A0ABS3NI02_9GAMM</name>
<gene>
    <name evidence="1" type="ORF">J3U76_11335</name>
</gene>
<dbReference type="PANTHER" id="PTHR10151:SF120">
    <property type="entry name" value="BIS(5'-ADENOSYL)-TRIPHOSPHATASE"/>
    <property type="match status" value="1"/>
</dbReference>
<organism evidence="1 2">
    <name type="scientific">Oceanisphaera pacifica</name>
    <dbReference type="NCBI Taxonomy" id="2818389"/>
    <lineage>
        <taxon>Bacteria</taxon>
        <taxon>Pseudomonadati</taxon>
        <taxon>Pseudomonadota</taxon>
        <taxon>Gammaproteobacteria</taxon>
        <taxon>Aeromonadales</taxon>
        <taxon>Aeromonadaceae</taxon>
        <taxon>Oceanisphaera</taxon>
    </lineage>
</organism>
<dbReference type="Pfam" id="PF01663">
    <property type="entry name" value="Phosphodiest"/>
    <property type="match status" value="1"/>
</dbReference>
<reference evidence="1 2" key="1">
    <citation type="submission" date="2021-03" db="EMBL/GenBank/DDBJ databases">
        <title>Oceanisphaera sp. nov., isolated from the intestine.</title>
        <authorList>
            <person name="Zhao L.-H."/>
            <person name="Shi L.-F."/>
        </authorList>
    </citation>
    <scope>NUCLEOTIDE SEQUENCE [LARGE SCALE GENOMIC DNA]</scope>
    <source>
        <strain evidence="1 2">DM8</strain>
    </source>
</reference>
<evidence type="ECO:0000313" key="2">
    <source>
        <dbReference type="Proteomes" id="UP000664882"/>
    </source>
</evidence>
<dbReference type="SUPFAM" id="SSF53649">
    <property type="entry name" value="Alkaline phosphatase-like"/>
    <property type="match status" value="1"/>
</dbReference>
<proteinExistence type="predicted"/>
<comment type="caution">
    <text evidence="1">The sequence shown here is derived from an EMBL/GenBank/DDBJ whole genome shotgun (WGS) entry which is preliminary data.</text>
</comment>
<dbReference type="InterPro" id="IPR002591">
    <property type="entry name" value="Phosphodiest/P_Trfase"/>
</dbReference>
<accession>A0ABS3NI02</accession>
<sequence length="268" mass="30408">MMSKVILVIIDGLAYEVAQQCMGYLQGLNEAEQVTSYKMQCELPAVSRPLYECILTGSRPVDSGILNNDMARLSTQQSVFSLARSADLTTAAAAYHWVSELYNRAPYQPIRDRFTQDLTLLIQYGLFYSQDHYPDCHLLQDAEVLRTRFNPDFLLIHPMNIDDAGHKFGLDSRQYRNSARRFDLLLANYMPHWLAEDYQVLITSDHGMNQDHSHSGTLPEERDIPLLVAGSAFSHDRYARPKQIELCGTIASLLGVPHDKPLCSELLK</sequence>
<dbReference type="EMBL" id="JAGDFX010000013">
    <property type="protein sequence ID" value="MBO1520208.1"/>
    <property type="molecule type" value="Genomic_DNA"/>
</dbReference>
<dbReference type="InterPro" id="IPR017850">
    <property type="entry name" value="Alkaline_phosphatase_core_sf"/>
</dbReference>
<evidence type="ECO:0000313" key="1">
    <source>
        <dbReference type="EMBL" id="MBO1520208.1"/>
    </source>
</evidence>
<dbReference type="RefSeq" id="WP_208006144.1">
    <property type="nucleotide sequence ID" value="NZ_JAGDFX010000013.1"/>
</dbReference>
<dbReference type="Proteomes" id="UP000664882">
    <property type="component" value="Unassembled WGS sequence"/>
</dbReference>